<evidence type="ECO:0000259" key="3">
    <source>
        <dbReference type="PROSITE" id="PS50893"/>
    </source>
</evidence>
<dbReference type="PANTHER" id="PTHR24220:SF685">
    <property type="entry name" value="ABC TRANSPORTER RELATED"/>
    <property type="match status" value="1"/>
</dbReference>
<dbReference type="PROSITE" id="PS00211">
    <property type="entry name" value="ABC_TRANSPORTER_1"/>
    <property type="match status" value="1"/>
</dbReference>
<evidence type="ECO:0000256" key="1">
    <source>
        <dbReference type="ARBA" id="ARBA00022741"/>
    </source>
</evidence>
<dbReference type="InterPro" id="IPR015854">
    <property type="entry name" value="ABC_transpr_LolD-like"/>
</dbReference>
<dbReference type="InterPro" id="IPR027417">
    <property type="entry name" value="P-loop_NTPase"/>
</dbReference>
<name>A0A7K3W6R0_9ACTN</name>
<keyword evidence="2 4" id="KW-0067">ATP-binding</keyword>
<sequence>MTAVLRLDGAEVRYGRTTALAVVDLTVGPGERVAVVGASGAGKSTLLGLANGSVLPTAGSVRVLGADPAALRGRALRQLRARVGTVHQHLELVGQLRVVHNVNAGRLGAWSGLRAAWSLVRPQGLPDVEAALDRVGLADRVYERTERLSGGQRQRVAIARLLVQQPDLVLADEPASALDPVLADQALRLLGELALERGGALLACLHDPAMALRHCDRVVGLAAGRVVLDEPVAALSAADLAAFYGAPA</sequence>
<dbReference type="PROSITE" id="PS50893">
    <property type="entry name" value="ABC_TRANSPORTER_2"/>
    <property type="match status" value="1"/>
</dbReference>
<keyword evidence="5" id="KW-1185">Reference proteome</keyword>
<organism evidence="4 5">
    <name type="scientific">Geodermatophilus sabuli</name>
    <dbReference type="NCBI Taxonomy" id="1564158"/>
    <lineage>
        <taxon>Bacteria</taxon>
        <taxon>Bacillati</taxon>
        <taxon>Actinomycetota</taxon>
        <taxon>Actinomycetes</taxon>
        <taxon>Geodermatophilales</taxon>
        <taxon>Geodermatophilaceae</taxon>
        <taxon>Geodermatophilus</taxon>
    </lineage>
</organism>
<gene>
    <name evidence="4" type="ORF">GCU56_16795</name>
</gene>
<accession>A0A7K3W6R0</accession>
<dbReference type="AlphaFoldDB" id="A0A7K3W6R0"/>
<dbReference type="Gene3D" id="3.40.50.300">
    <property type="entry name" value="P-loop containing nucleotide triphosphate hydrolases"/>
    <property type="match status" value="1"/>
</dbReference>
<comment type="caution">
    <text evidence="4">The sequence shown here is derived from an EMBL/GenBank/DDBJ whole genome shotgun (WGS) entry which is preliminary data.</text>
</comment>
<dbReference type="GO" id="GO:0005886">
    <property type="term" value="C:plasma membrane"/>
    <property type="evidence" value="ECO:0007669"/>
    <property type="project" value="TreeGrafter"/>
</dbReference>
<dbReference type="InterPro" id="IPR003439">
    <property type="entry name" value="ABC_transporter-like_ATP-bd"/>
</dbReference>
<dbReference type="InterPro" id="IPR017871">
    <property type="entry name" value="ABC_transporter-like_CS"/>
</dbReference>
<dbReference type="Proteomes" id="UP000470246">
    <property type="component" value="Unassembled WGS sequence"/>
</dbReference>
<dbReference type="GO" id="GO:0005524">
    <property type="term" value="F:ATP binding"/>
    <property type="evidence" value="ECO:0007669"/>
    <property type="project" value="UniProtKB-KW"/>
</dbReference>
<dbReference type="Pfam" id="PF00005">
    <property type="entry name" value="ABC_tran"/>
    <property type="match status" value="1"/>
</dbReference>
<dbReference type="SUPFAM" id="SSF52540">
    <property type="entry name" value="P-loop containing nucleoside triphosphate hydrolases"/>
    <property type="match status" value="1"/>
</dbReference>
<dbReference type="EMBL" id="JAAGWF010000018">
    <property type="protein sequence ID" value="NEK59517.1"/>
    <property type="molecule type" value="Genomic_DNA"/>
</dbReference>
<evidence type="ECO:0000313" key="4">
    <source>
        <dbReference type="EMBL" id="NEK59517.1"/>
    </source>
</evidence>
<dbReference type="SMART" id="SM00382">
    <property type="entry name" value="AAA"/>
    <property type="match status" value="1"/>
</dbReference>
<dbReference type="PANTHER" id="PTHR24220">
    <property type="entry name" value="IMPORT ATP-BINDING PROTEIN"/>
    <property type="match status" value="1"/>
</dbReference>
<dbReference type="GO" id="GO:0016887">
    <property type="term" value="F:ATP hydrolysis activity"/>
    <property type="evidence" value="ECO:0007669"/>
    <property type="project" value="InterPro"/>
</dbReference>
<proteinExistence type="predicted"/>
<protein>
    <submittedName>
        <fullName evidence="4">ATP-binding cassette domain-containing protein</fullName>
    </submittedName>
</protein>
<evidence type="ECO:0000256" key="2">
    <source>
        <dbReference type="ARBA" id="ARBA00022840"/>
    </source>
</evidence>
<feature type="domain" description="ABC transporter" evidence="3">
    <location>
        <begin position="5"/>
        <end position="248"/>
    </location>
</feature>
<evidence type="ECO:0000313" key="5">
    <source>
        <dbReference type="Proteomes" id="UP000470246"/>
    </source>
</evidence>
<dbReference type="GO" id="GO:0022857">
    <property type="term" value="F:transmembrane transporter activity"/>
    <property type="evidence" value="ECO:0007669"/>
    <property type="project" value="TreeGrafter"/>
</dbReference>
<keyword evidence="1" id="KW-0547">Nucleotide-binding</keyword>
<dbReference type="InterPro" id="IPR003593">
    <property type="entry name" value="AAA+_ATPase"/>
</dbReference>
<reference evidence="4 5" key="1">
    <citation type="submission" date="2020-02" db="EMBL/GenBank/DDBJ databases">
        <title>Geodermatophilus sabuli CPCC 205279 I12A-02694.</title>
        <authorList>
            <person name="Jiang Z."/>
        </authorList>
    </citation>
    <scope>NUCLEOTIDE SEQUENCE [LARGE SCALE GENOMIC DNA]</scope>
    <source>
        <strain evidence="4 5">I12A-02694</strain>
    </source>
</reference>